<evidence type="ECO:0000256" key="1">
    <source>
        <dbReference type="ARBA" id="ARBA00001033"/>
    </source>
</evidence>
<dbReference type="InterPro" id="IPR020550">
    <property type="entry name" value="Inositol_monophosphatase_CS"/>
</dbReference>
<comment type="caution">
    <text evidence="9">The sequence shown here is derived from an EMBL/GenBank/DDBJ whole genome shotgun (WGS) entry which is preliminary data.</text>
</comment>
<feature type="binding site" evidence="7">
    <location>
        <position position="88"/>
    </location>
    <ligand>
        <name>Mg(2+)</name>
        <dbReference type="ChEBI" id="CHEBI:18420"/>
        <label>1</label>
        <note>catalytic</note>
    </ligand>
</feature>
<evidence type="ECO:0000313" key="9">
    <source>
        <dbReference type="EMBL" id="MBZ1351252.1"/>
    </source>
</evidence>
<comment type="cofactor">
    <cofactor evidence="2 7 8">
        <name>Mg(2+)</name>
        <dbReference type="ChEBI" id="CHEBI:18420"/>
    </cofactor>
</comment>
<dbReference type="PANTHER" id="PTHR20854">
    <property type="entry name" value="INOSITOL MONOPHOSPHATASE"/>
    <property type="match status" value="1"/>
</dbReference>
<keyword evidence="4 7" id="KW-0479">Metal-binding</keyword>
<evidence type="ECO:0000256" key="5">
    <source>
        <dbReference type="ARBA" id="ARBA00022801"/>
    </source>
</evidence>
<accession>A0A953NBG3</accession>
<dbReference type="GO" id="GO:0007165">
    <property type="term" value="P:signal transduction"/>
    <property type="evidence" value="ECO:0007669"/>
    <property type="project" value="TreeGrafter"/>
</dbReference>
<dbReference type="EC" id="3.1.3.25" evidence="8"/>
<dbReference type="PRINTS" id="PR01959">
    <property type="entry name" value="SBIMPHPHTASE"/>
</dbReference>
<feature type="binding site" evidence="7">
    <location>
        <position position="215"/>
    </location>
    <ligand>
        <name>Mg(2+)</name>
        <dbReference type="ChEBI" id="CHEBI:18420"/>
        <label>1</label>
        <note>catalytic</note>
    </ligand>
</feature>
<evidence type="ECO:0000256" key="2">
    <source>
        <dbReference type="ARBA" id="ARBA00001946"/>
    </source>
</evidence>
<dbReference type="Gene3D" id="3.40.190.80">
    <property type="match status" value="1"/>
</dbReference>
<evidence type="ECO:0000256" key="3">
    <source>
        <dbReference type="ARBA" id="ARBA00009759"/>
    </source>
</evidence>
<feature type="binding site" evidence="7">
    <location>
        <position position="67"/>
    </location>
    <ligand>
        <name>Mg(2+)</name>
        <dbReference type="ChEBI" id="CHEBI:18420"/>
        <label>1</label>
        <note>catalytic</note>
    </ligand>
</feature>
<dbReference type="PROSITE" id="PS00629">
    <property type="entry name" value="IMP_1"/>
    <property type="match status" value="1"/>
</dbReference>
<keyword evidence="5 8" id="KW-0378">Hydrolase</keyword>
<comment type="similarity">
    <text evidence="3 8">Belongs to the inositol monophosphatase superfamily.</text>
</comment>
<dbReference type="PANTHER" id="PTHR20854:SF4">
    <property type="entry name" value="INOSITOL-1-MONOPHOSPHATASE-RELATED"/>
    <property type="match status" value="1"/>
</dbReference>
<feature type="binding site" evidence="7">
    <location>
        <position position="91"/>
    </location>
    <ligand>
        <name>Mg(2+)</name>
        <dbReference type="ChEBI" id="CHEBI:18420"/>
        <label>1</label>
        <note>catalytic</note>
    </ligand>
</feature>
<evidence type="ECO:0000256" key="6">
    <source>
        <dbReference type="ARBA" id="ARBA00022842"/>
    </source>
</evidence>
<dbReference type="SUPFAM" id="SSF56655">
    <property type="entry name" value="Carbohydrate phosphatase"/>
    <property type="match status" value="1"/>
</dbReference>
<proteinExistence type="inferred from homology"/>
<dbReference type="FunFam" id="3.30.540.10:FF:000003">
    <property type="entry name" value="Inositol-1-monophosphatase"/>
    <property type="match status" value="1"/>
</dbReference>
<dbReference type="InterPro" id="IPR022337">
    <property type="entry name" value="Inositol_monophosphatase_SuhB"/>
</dbReference>
<evidence type="ECO:0000256" key="7">
    <source>
        <dbReference type="PIRSR" id="PIRSR600760-2"/>
    </source>
</evidence>
<dbReference type="GO" id="GO:0006020">
    <property type="term" value="P:inositol metabolic process"/>
    <property type="evidence" value="ECO:0007669"/>
    <property type="project" value="TreeGrafter"/>
</dbReference>
<dbReference type="PROSITE" id="PS00630">
    <property type="entry name" value="IMP_2"/>
    <property type="match status" value="1"/>
</dbReference>
<dbReference type="GO" id="GO:0046854">
    <property type="term" value="P:phosphatidylinositol phosphate biosynthetic process"/>
    <property type="evidence" value="ECO:0007669"/>
    <property type="project" value="InterPro"/>
</dbReference>
<evidence type="ECO:0000256" key="4">
    <source>
        <dbReference type="ARBA" id="ARBA00022723"/>
    </source>
</evidence>
<name>A0A953NBG3_9BURK</name>
<feature type="binding site" evidence="7">
    <location>
        <position position="90"/>
    </location>
    <ligand>
        <name>Mg(2+)</name>
        <dbReference type="ChEBI" id="CHEBI:18420"/>
        <label>2</label>
    </ligand>
</feature>
<protein>
    <recommendedName>
        <fullName evidence="8">Inositol-1-monophosphatase</fullName>
        <ecNumber evidence="8">3.1.3.25</ecNumber>
    </recommendedName>
</protein>
<comment type="catalytic activity">
    <reaction evidence="1 8">
        <text>a myo-inositol phosphate + H2O = myo-inositol + phosphate</text>
        <dbReference type="Rhea" id="RHEA:24056"/>
        <dbReference type="ChEBI" id="CHEBI:15377"/>
        <dbReference type="ChEBI" id="CHEBI:17268"/>
        <dbReference type="ChEBI" id="CHEBI:43474"/>
        <dbReference type="ChEBI" id="CHEBI:84139"/>
        <dbReference type="EC" id="3.1.3.25"/>
    </reaction>
</comment>
<keyword evidence="6 7" id="KW-0460">Magnesium</keyword>
<dbReference type="GO" id="GO:0046872">
    <property type="term" value="F:metal ion binding"/>
    <property type="evidence" value="ECO:0007669"/>
    <property type="project" value="UniProtKB-KW"/>
</dbReference>
<dbReference type="Proteomes" id="UP000739565">
    <property type="component" value="Unassembled WGS sequence"/>
</dbReference>
<dbReference type="InterPro" id="IPR000760">
    <property type="entry name" value="Inositol_monophosphatase-like"/>
</dbReference>
<dbReference type="CDD" id="cd01639">
    <property type="entry name" value="IMPase"/>
    <property type="match status" value="1"/>
</dbReference>
<dbReference type="Pfam" id="PF00459">
    <property type="entry name" value="Inositol_P"/>
    <property type="match status" value="1"/>
</dbReference>
<dbReference type="InterPro" id="IPR033942">
    <property type="entry name" value="IMPase"/>
</dbReference>
<dbReference type="InterPro" id="IPR020583">
    <property type="entry name" value="Inositol_monoP_metal-BS"/>
</dbReference>
<evidence type="ECO:0000313" key="10">
    <source>
        <dbReference type="Proteomes" id="UP000739565"/>
    </source>
</evidence>
<gene>
    <name evidence="9" type="ORF">KZZ10_11405</name>
</gene>
<dbReference type="GO" id="GO:0008934">
    <property type="term" value="F:inositol monophosphate 1-phosphatase activity"/>
    <property type="evidence" value="ECO:0007669"/>
    <property type="project" value="InterPro"/>
</dbReference>
<dbReference type="Gene3D" id="3.30.540.10">
    <property type="entry name" value="Fructose-1,6-Bisphosphatase, subunit A, domain 1"/>
    <property type="match status" value="1"/>
</dbReference>
<dbReference type="AlphaFoldDB" id="A0A953NBG3"/>
<dbReference type="PRINTS" id="PR00377">
    <property type="entry name" value="IMPHPHTASES"/>
</dbReference>
<organism evidence="9 10">
    <name type="scientific">Zwartia hollandica</name>
    <dbReference type="NCBI Taxonomy" id="324606"/>
    <lineage>
        <taxon>Bacteria</taxon>
        <taxon>Pseudomonadati</taxon>
        <taxon>Pseudomonadota</taxon>
        <taxon>Betaproteobacteria</taxon>
        <taxon>Burkholderiales</taxon>
        <taxon>Alcaligenaceae</taxon>
        <taxon>Zwartia</taxon>
    </lineage>
</organism>
<evidence type="ECO:0000256" key="8">
    <source>
        <dbReference type="RuleBase" id="RU364068"/>
    </source>
</evidence>
<reference evidence="9" key="1">
    <citation type="submission" date="2021-07" db="EMBL/GenBank/DDBJ databases">
        <title>New genus and species of the family Alcaligenaceae.</title>
        <authorList>
            <person name="Hahn M.W."/>
        </authorList>
    </citation>
    <scope>NUCLEOTIDE SEQUENCE</scope>
    <source>
        <strain evidence="9">LF4-65</strain>
    </source>
</reference>
<dbReference type="RefSeq" id="WP_259661662.1">
    <property type="nucleotide sequence ID" value="NZ_JAHXRI010000010.1"/>
</dbReference>
<keyword evidence="10" id="KW-1185">Reference proteome</keyword>
<sequence>MHPMLNTAIKAARRAGSIINRASLDLERLQVARKGPRDYVTEVDRGAESAIMEVLSTAYPDHTFMAEESGVVGHTPEGELAANEWVIDPLDGTTNFIHGFPHYAISIALRQRGQINHAVIYDPVRNELFTASRGGGAFLNDRRMRVSSQLKFPDALLGARWPGSVGPDETSAPRFLEMARGCAGVRRTGSAVLDLAYVAVGRLDGFCGLGLKQWDMAAASLMVLEAGGLIGDLDGEQSWMESGNVIAATPKIFTQMLGMVQGDRAK</sequence>
<dbReference type="EMBL" id="JAHXRI010000010">
    <property type="protein sequence ID" value="MBZ1351252.1"/>
    <property type="molecule type" value="Genomic_DNA"/>
</dbReference>